<dbReference type="AlphaFoldDB" id="A0AAE3P4F1"/>
<sequence>MIKFWWETEFKETEIGKIPEDWEVKKMRDLFKIESGRRPPEVNDNGKFEVWGANGFMGYTTSYNYCGEFLITGRVGTLGHVFYIPENIKIWVSDNALIITKDKDKVIVKLYFYYLKTRKREIEELNVGSTQPLITQRDLKEIKIPYPPPPEQSRIATVLSWFDDLIENKKRQNEILEKVAMAIFKSWFVDFEPFKDEKFVYNEELGKDIPKGWEVKSIGEIFDLIKGKKCTVFERPTKNAVPYLLIENFKGGDISYWTTERQPFLEELDIVLVADGESSGKIFRYQRGIIGSTLLMLRQKVKKLDLRNYVYLYLKNAEDEIMEHRTGSAIPHLDKDFLREYVLIIPVSHVLQRFHSLVEPLFQKIILNQKQIMVLRKIRNALLPKLVFGKLRVEEV</sequence>
<dbReference type="SUPFAM" id="SSF116734">
    <property type="entry name" value="DNA methylase specificity domain"/>
    <property type="match status" value="2"/>
</dbReference>
<dbReference type="Pfam" id="PF01420">
    <property type="entry name" value="Methylase_S"/>
    <property type="match status" value="2"/>
</dbReference>
<proteinExistence type="inferred from homology"/>
<feature type="domain" description="Type I restriction modification DNA specificity" evidence="4">
    <location>
        <begin position="210"/>
        <end position="372"/>
    </location>
</feature>
<evidence type="ECO:0000313" key="5">
    <source>
        <dbReference type="EMBL" id="MDF2953813.1"/>
    </source>
</evidence>
<keyword evidence="5" id="KW-0378">Hydrolase</keyword>
<reference evidence="5" key="1">
    <citation type="submission" date="2022-11" db="EMBL/GenBank/DDBJ databases">
        <title>Candidatus Alkanophaga archaea from heated hydrothermal vent sediment oxidize petroleum alkanes.</title>
        <authorList>
            <person name="Zehnle H."/>
            <person name="Laso-Perez R."/>
            <person name="Lipp J."/>
            <person name="Teske A."/>
            <person name="Wegener G."/>
        </authorList>
    </citation>
    <scope>NUCLEOTIDE SEQUENCE</scope>
    <source>
        <strain evidence="5">MCA70</strain>
    </source>
</reference>
<evidence type="ECO:0000256" key="3">
    <source>
        <dbReference type="ARBA" id="ARBA00023125"/>
    </source>
</evidence>
<evidence type="ECO:0000256" key="2">
    <source>
        <dbReference type="ARBA" id="ARBA00022747"/>
    </source>
</evidence>
<evidence type="ECO:0000313" key="6">
    <source>
        <dbReference type="Proteomes" id="UP001144110"/>
    </source>
</evidence>
<dbReference type="Gene3D" id="1.10.287.1120">
    <property type="entry name" value="Bipartite methylase S protein"/>
    <property type="match status" value="1"/>
</dbReference>
<dbReference type="InterPro" id="IPR052021">
    <property type="entry name" value="Type-I_RS_S_subunit"/>
</dbReference>
<dbReference type="InterPro" id="IPR044946">
    <property type="entry name" value="Restrct_endonuc_typeI_TRD_sf"/>
</dbReference>
<dbReference type="PANTHER" id="PTHR30408:SF12">
    <property type="entry name" value="TYPE I RESTRICTION ENZYME MJAVIII SPECIFICITY SUBUNIT"/>
    <property type="match status" value="1"/>
</dbReference>
<keyword evidence="5" id="KW-0255">Endonuclease</keyword>
<evidence type="ECO:0000259" key="4">
    <source>
        <dbReference type="Pfam" id="PF01420"/>
    </source>
</evidence>
<dbReference type="InterPro" id="IPR000055">
    <property type="entry name" value="Restrct_endonuc_typeI_TRD"/>
</dbReference>
<keyword evidence="2" id="KW-0680">Restriction system</keyword>
<keyword evidence="5" id="KW-0540">Nuclease</keyword>
<dbReference type="PANTHER" id="PTHR30408">
    <property type="entry name" value="TYPE-1 RESTRICTION ENZYME ECOKI SPECIFICITY PROTEIN"/>
    <property type="match status" value="1"/>
</dbReference>
<feature type="domain" description="Type I restriction modification DNA specificity" evidence="4">
    <location>
        <begin position="19"/>
        <end position="176"/>
    </location>
</feature>
<organism evidence="5 6">
    <name type="scientific">Candidatus Thermodesulfobacterium syntrophicum</name>
    <dbReference type="NCBI Taxonomy" id="3060442"/>
    <lineage>
        <taxon>Bacteria</taxon>
        <taxon>Pseudomonadati</taxon>
        <taxon>Thermodesulfobacteriota</taxon>
        <taxon>Thermodesulfobacteria</taxon>
        <taxon>Thermodesulfobacteriales</taxon>
        <taxon>Thermodesulfobacteriaceae</taxon>
        <taxon>Thermodesulfobacterium</taxon>
    </lineage>
</organism>
<keyword evidence="3" id="KW-0238">DNA-binding</keyword>
<comment type="similarity">
    <text evidence="1">Belongs to the type-I restriction system S methylase family.</text>
</comment>
<dbReference type="GO" id="GO:0009307">
    <property type="term" value="P:DNA restriction-modification system"/>
    <property type="evidence" value="ECO:0007669"/>
    <property type="project" value="UniProtKB-KW"/>
</dbReference>
<comment type="caution">
    <text evidence="5">The sequence shown here is derived from an EMBL/GenBank/DDBJ whole genome shotgun (WGS) entry which is preliminary data.</text>
</comment>
<dbReference type="GO" id="GO:0003677">
    <property type="term" value="F:DNA binding"/>
    <property type="evidence" value="ECO:0007669"/>
    <property type="project" value="UniProtKB-KW"/>
</dbReference>
<accession>A0AAE3P4F1</accession>
<evidence type="ECO:0000256" key="1">
    <source>
        <dbReference type="ARBA" id="ARBA00010923"/>
    </source>
</evidence>
<dbReference type="CDD" id="cd17266">
    <property type="entry name" value="RMtype1_S_Sau1132ORF3780P-TRD2-CR2_like"/>
    <property type="match status" value="1"/>
</dbReference>
<dbReference type="GO" id="GO:0004519">
    <property type="term" value="F:endonuclease activity"/>
    <property type="evidence" value="ECO:0007669"/>
    <property type="project" value="UniProtKB-KW"/>
</dbReference>
<gene>
    <name evidence="5" type="ORF">OD816_001058</name>
</gene>
<dbReference type="Gene3D" id="3.90.220.20">
    <property type="entry name" value="DNA methylase specificity domains"/>
    <property type="match status" value="2"/>
</dbReference>
<protein>
    <submittedName>
        <fullName evidence="5">Restriction endonuclease S subunit</fullName>
    </submittedName>
</protein>
<name>A0AAE3P4F1_9BACT</name>
<dbReference type="Proteomes" id="UP001144110">
    <property type="component" value="Unassembled WGS sequence"/>
</dbReference>
<dbReference type="EMBL" id="JAPHEG010000004">
    <property type="protein sequence ID" value="MDF2953813.1"/>
    <property type="molecule type" value="Genomic_DNA"/>
</dbReference>